<accession>A0ABR1FZ74</accession>
<feature type="region of interest" description="Disordered" evidence="1">
    <location>
        <begin position="37"/>
        <end position="86"/>
    </location>
</feature>
<feature type="compositionally biased region" description="Acidic residues" evidence="1">
    <location>
        <begin position="37"/>
        <end position="47"/>
    </location>
</feature>
<sequence length="86" mass="9101">MEFPIAADVYASDVQNPSYDCATSATTIQGGAPPLMELEEAAGEEPPAETPPPPPLPRVEAEETSPLFANDAESKEAVERKRTTAT</sequence>
<evidence type="ECO:0000313" key="3">
    <source>
        <dbReference type="Proteomes" id="UP001363151"/>
    </source>
</evidence>
<comment type="caution">
    <text evidence="2">The sequence shown here is derived from an EMBL/GenBank/DDBJ whole genome shotgun (WGS) entry which is preliminary data.</text>
</comment>
<protein>
    <submittedName>
        <fullName evidence="2">Uncharacterized protein</fullName>
    </submittedName>
</protein>
<feature type="compositionally biased region" description="Pro residues" evidence="1">
    <location>
        <begin position="48"/>
        <end position="57"/>
    </location>
</feature>
<evidence type="ECO:0000313" key="2">
    <source>
        <dbReference type="EMBL" id="KAK7241575.1"/>
    </source>
</evidence>
<evidence type="ECO:0000256" key="1">
    <source>
        <dbReference type="SAM" id="MobiDB-lite"/>
    </source>
</evidence>
<name>A0ABR1FZ74_AURAN</name>
<keyword evidence="3" id="KW-1185">Reference proteome</keyword>
<gene>
    <name evidence="2" type="ORF">SO694_00170047</name>
</gene>
<organism evidence="2 3">
    <name type="scientific">Aureococcus anophagefferens</name>
    <name type="common">Harmful bloom alga</name>
    <dbReference type="NCBI Taxonomy" id="44056"/>
    <lineage>
        <taxon>Eukaryota</taxon>
        <taxon>Sar</taxon>
        <taxon>Stramenopiles</taxon>
        <taxon>Ochrophyta</taxon>
        <taxon>Pelagophyceae</taxon>
        <taxon>Pelagomonadales</taxon>
        <taxon>Pelagomonadaceae</taxon>
        <taxon>Aureococcus</taxon>
    </lineage>
</organism>
<dbReference type="Proteomes" id="UP001363151">
    <property type="component" value="Unassembled WGS sequence"/>
</dbReference>
<feature type="compositionally biased region" description="Basic and acidic residues" evidence="1">
    <location>
        <begin position="72"/>
        <end position="86"/>
    </location>
</feature>
<reference evidence="2 3" key="1">
    <citation type="submission" date="2024-03" db="EMBL/GenBank/DDBJ databases">
        <title>Aureococcus anophagefferens CCMP1851 and Kratosvirus quantuckense: Draft genome of a second virus-susceptible host strain in the model system.</title>
        <authorList>
            <person name="Chase E."/>
            <person name="Truchon A.R."/>
            <person name="Schepens W."/>
            <person name="Wilhelm S.W."/>
        </authorList>
    </citation>
    <scope>NUCLEOTIDE SEQUENCE [LARGE SCALE GENOMIC DNA]</scope>
    <source>
        <strain evidence="2 3">CCMP1851</strain>
    </source>
</reference>
<dbReference type="EMBL" id="JBBJCI010000178">
    <property type="protein sequence ID" value="KAK7241575.1"/>
    <property type="molecule type" value="Genomic_DNA"/>
</dbReference>
<proteinExistence type="predicted"/>